<dbReference type="GO" id="GO:0005634">
    <property type="term" value="C:nucleus"/>
    <property type="evidence" value="ECO:0007669"/>
    <property type="project" value="UniProtKB-SubCell"/>
</dbReference>
<dbReference type="CDD" id="cd12148">
    <property type="entry name" value="fungal_TF_MHR"/>
    <property type="match status" value="1"/>
</dbReference>
<dbReference type="InParanoid" id="G3JAV6"/>
<keyword evidence="3" id="KW-0805">Transcription regulation</keyword>
<keyword evidence="4" id="KW-0804">Transcription</keyword>
<dbReference type="STRING" id="983644.G3JAV6"/>
<dbReference type="HOGENOM" id="CLU_008241_2_0_1"/>
<evidence type="ECO:0000256" key="3">
    <source>
        <dbReference type="ARBA" id="ARBA00023015"/>
    </source>
</evidence>
<evidence type="ECO:0000313" key="9">
    <source>
        <dbReference type="Proteomes" id="UP000001610"/>
    </source>
</evidence>
<dbReference type="Proteomes" id="UP000001610">
    <property type="component" value="Unassembled WGS sequence"/>
</dbReference>
<dbReference type="eggNOG" id="ENOG502QWTJ">
    <property type="taxonomic scope" value="Eukaryota"/>
</dbReference>
<dbReference type="OrthoDB" id="2563500at2759"/>
<reference evidence="8 9" key="1">
    <citation type="journal article" date="2011" name="Genome Biol.">
        <title>Genome sequence of the insect pathogenic fungus Cordyceps militaris, a valued traditional Chinese medicine.</title>
        <authorList>
            <person name="Zheng P."/>
            <person name="Xia Y."/>
            <person name="Xiao G."/>
            <person name="Xiong C."/>
            <person name="Hu X."/>
            <person name="Zhang S."/>
            <person name="Zheng H."/>
            <person name="Huang Y."/>
            <person name="Zhou Y."/>
            <person name="Wang S."/>
            <person name="Zhao G.P."/>
            <person name="Liu X."/>
            <person name="St Leger R.J."/>
            <person name="Wang C."/>
        </authorList>
    </citation>
    <scope>NUCLEOTIDE SEQUENCE [LARGE SCALE GENOMIC DNA]</scope>
    <source>
        <strain evidence="8 9">CM01</strain>
    </source>
</reference>
<evidence type="ECO:0000256" key="2">
    <source>
        <dbReference type="ARBA" id="ARBA00022723"/>
    </source>
</evidence>
<dbReference type="Pfam" id="PF04082">
    <property type="entry name" value="Fungal_trans"/>
    <property type="match status" value="1"/>
</dbReference>
<dbReference type="SMART" id="SM00066">
    <property type="entry name" value="GAL4"/>
    <property type="match status" value="2"/>
</dbReference>
<feature type="region of interest" description="Disordered" evidence="6">
    <location>
        <begin position="110"/>
        <end position="133"/>
    </location>
</feature>
<dbReference type="PROSITE" id="PS50048">
    <property type="entry name" value="ZN2_CY6_FUNGAL_2"/>
    <property type="match status" value="2"/>
</dbReference>
<dbReference type="InterPro" id="IPR050815">
    <property type="entry name" value="TF_fung"/>
</dbReference>
<dbReference type="EMBL" id="JH126400">
    <property type="protein sequence ID" value="EGX94369.1"/>
    <property type="molecule type" value="Genomic_DNA"/>
</dbReference>
<accession>G3JAV6</accession>
<dbReference type="GO" id="GO:0006351">
    <property type="term" value="P:DNA-templated transcription"/>
    <property type="evidence" value="ECO:0007669"/>
    <property type="project" value="InterPro"/>
</dbReference>
<dbReference type="SMART" id="SM00906">
    <property type="entry name" value="Fungal_trans"/>
    <property type="match status" value="1"/>
</dbReference>
<feature type="compositionally biased region" description="Polar residues" evidence="6">
    <location>
        <begin position="121"/>
        <end position="130"/>
    </location>
</feature>
<feature type="domain" description="Zn(2)-C6 fungal-type" evidence="7">
    <location>
        <begin position="4"/>
        <end position="34"/>
    </location>
</feature>
<dbReference type="VEuPathDB" id="FungiDB:CCM_02640"/>
<dbReference type="InterPro" id="IPR001138">
    <property type="entry name" value="Zn2Cys6_DnaBD"/>
</dbReference>
<keyword evidence="2" id="KW-0479">Metal-binding</keyword>
<dbReference type="AlphaFoldDB" id="G3JAV6"/>
<evidence type="ECO:0000256" key="4">
    <source>
        <dbReference type="ARBA" id="ARBA00023163"/>
    </source>
</evidence>
<dbReference type="GO" id="GO:0000981">
    <property type="term" value="F:DNA-binding transcription factor activity, RNA polymerase II-specific"/>
    <property type="evidence" value="ECO:0007669"/>
    <property type="project" value="InterPro"/>
</dbReference>
<feature type="domain" description="Zn(2)-C6 fungal-type" evidence="7">
    <location>
        <begin position="72"/>
        <end position="101"/>
    </location>
</feature>
<dbReference type="InterPro" id="IPR007219">
    <property type="entry name" value="XnlR_reg_dom"/>
</dbReference>
<keyword evidence="9" id="KW-1185">Reference proteome</keyword>
<dbReference type="SUPFAM" id="SSF57701">
    <property type="entry name" value="Zn2/Cys6 DNA-binding domain"/>
    <property type="match status" value="2"/>
</dbReference>
<name>G3JAV6_CORMM</name>
<dbReference type="PANTHER" id="PTHR47338">
    <property type="entry name" value="ZN(II)2CYS6 TRANSCRIPTION FACTOR (EUROFUNG)-RELATED"/>
    <property type="match status" value="1"/>
</dbReference>
<dbReference type="KEGG" id="cmt:CCM_02640"/>
<dbReference type="PANTHER" id="PTHR47338:SF7">
    <property type="entry name" value="ZN(II)2CYS6 TRANSCRIPTION FACTOR (EUROFUNG)"/>
    <property type="match status" value="1"/>
</dbReference>
<protein>
    <submittedName>
        <fullName evidence="8">Fungal transcriptional regulatory protein</fullName>
    </submittedName>
</protein>
<evidence type="ECO:0000256" key="1">
    <source>
        <dbReference type="ARBA" id="ARBA00004123"/>
    </source>
</evidence>
<evidence type="ECO:0000256" key="6">
    <source>
        <dbReference type="SAM" id="MobiDB-lite"/>
    </source>
</evidence>
<dbReference type="InterPro" id="IPR036864">
    <property type="entry name" value="Zn2-C6_fun-type_DNA-bd_sf"/>
</dbReference>
<dbReference type="RefSeq" id="XP_006667855.1">
    <property type="nucleotide sequence ID" value="XM_006667792.1"/>
</dbReference>
<gene>
    <name evidence="8" type="ORF">CCM_02640</name>
</gene>
<dbReference type="PROSITE" id="PS00463">
    <property type="entry name" value="ZN2_CY6_FUNGAL_1"/>
    <property type="match status" value="1"/>
</dbReference>
<proteinExistence type="predicted"/>
<dbReference type="OMA" id="AVHTQIC"/>
<evidence type="ECO:0000259" key="7">
    <source>
        <dbReference type="PROSITE" id="PS50048"/>
    </source>
</evidence>
<comment type="subcellular location">
    <subcellularLocation>
        <location evidence="1">Nucleus</location>
    </subcellularLocation>
</comment>
<dbReference type="CDD" id="cd00067">
    <property type="entry name" value="GAL4"/>
    <property type="match status" value="2"/>
</dbReference>
<evidence type="ECO:0000256" key="5">
    <source>
        <dbReference type="ARBA" id="ARBA00023242"/>
    </source>
</evidence>
<evidence type="ECO:0000313" key="8">
    <source>
        <dbReference type="EMBL" id="EGX94369.1"/>
    </source>
</evidence>
<keyword evidence="5" id="KW-0539">Nucleus</keyword>
<organism evidence="8 9">
    <name type="scientific">Cordyceps militaris (strain CM01)</name>
    <name type="common">Caterpillar fungus</name>
    <dbReference type="NCBI Taxonomy" id="983644"/>
    <lineage>
        <taxon>Eukaryota</taxon>
        <taxon>Fungi</taxon>
        <taxon>Dikarya</taxon>
        <taxon>Ascomycota</taxon>
        <taxon>Pezizomycotina</taxon>
        <taxon>Sordariomycetes</taxon>
        <taxon>Hypocreomycetidae</taxon>
        <taxon>Hypocreales</taxon>
        <taxon>Cordycipitaceae</taxon>
        <taxon>Cordyceps</taxon>
    </lineage>
</organism>
<dbReference type="GO" id="GO:0008270">
    <property type="term" value="F:zinc ion binding"/>
    <property type="evidence" value="ECO:0007669"/>
    <property type="project" value="InterPro"/>
</dbReference>
<dbReference type="GeneID" id="18164667"/>
<dbReference type="Pfam" id="PF00172">
    <property type="entry name" value="Zn_clus"/>
    <property type="match status" value="2"/>
</dbReference>
<sequence length="721" mass="80087">MLNSCVVCRKRKIKCDRNPHSCRNCIHFGTSCVYTTVPRSELKRSATTLSHHDESSRTFTQTGLVRRRVPRSCVACQKSKAKCSGEQSCARCGKKGLTCRYAEQTSMSEPAPSRSIAATAPPSQTQQGSVPTWLGSAQLPSSHRVRALVDMYFAQVHTVRCLGFLHIPTFMDRFREDEALLADSSGLVYIMCALAAPFLYAKTVDSPESDPASGLRYHEAGRGWAASALQRVFANFGASTVDSLAVSVLVHEHLIRTGDHTKALLLSGMVARHVQILQLNLEHDDDTLCESAGSLPSETRESRRRLFWACYLQDALIECGIDQLKLISSDDARLQLPCREEDFLRGRPCVTETLGAGTLLPSAVGARGAREAVDNLDLRAYYIRAMALRSSILRYVKHIDGDEPWDALGGSQFQRLEKRLAALEQSIPHALRMSSGNTYLYKSSGRLNLYYGLHILLAQTWTDLYRVGVAGLVFPSSATARLRQNAPVEFRRRCHQTCADQATLIAGLLEGLYKCHRESMIDMPYAINAQVCSSTLVTTLASARAVDEAGFLPSYTESEYRRMLRLNLVMLQHMQQYMKVDAFAESASQALKHFECIVQRQEAGLSNGKESTTEAGHPSHFSLDYILNPLGVFPIARTQARDKHIPERFASARSTVNTERAAVSHSTQEYTGERREVTEAGSLWDWDAQLPLLESMDYPTFLDDAFLSEQGLGLGNTNGFY</sequence>
<dbReference type="GO" id="GO:0003677">
    <property type="term" value="F:DNA binding"/>
    <property type="evidence" value="ECO:0007669"/>
    <property type="project" value="InterPro"/>
</dbReference>
<dbReference type="Gene3D" id="4.10.240.10">
    <property type="entry name" value="Zn(2)-C6 fungal-type DNA-binding domain"/>
    <property type="match status" value="2"/>
</dbReference>